<accession>A0A9Q9AML4</accession>
<evidence type="ECO:0000313" key="2">
    <source>
        <dbReference type="EMBL" id="USW48883.1"/>
    </source>
</evidence>
<evidence type="ECO:0000313" key="3">
    <source>
        <dbReference type="Proteomes" id="UP001056384"/>
    </source>
</evidence>
<reference evidence="2" key="1">
    <citation type="submission" date="2022-06" db="EMBL/GenBank/DDBJ databases">
        <title>Complete genome sequences of two strains of the flax pathogen Septoria linicola.</title>
        <authorList>
            <person name="Lapalu N."/>
            <person name="Simon A."/>
            <person name="Demenou B."/>
            <person name="Paumier D."/>
            <person name="Guillot M.-P."/>
            <person name="Gout L."/>
            <person name="Valade R."/>
        </authorList>
    </citation>
    <scope>NUCLEOTIDE SEQUENCE</scope>
    <source>
        <strain evidence="2">SE15195</strain>
    </source>
</reference>
<evidence type="ECO:0000256" key="1">
    <source>
        <dbReference type="SAM" id="MobiDB-lite"/>
    </source>
</evidence>
<keyword evidence="3" id="KW-1185">Reference proteome</keyword>
<dbReference type="AlphaFoldDB" id="A0A9Q9AML4"/>
<organism evidence="2 3">
    <name type="scientific">Septoria linicola</name>
    <dbReference type="NCBI Taxonomy" id="215465"/>
    <lineage>
        <taxon>Eukaryota</taxon>
        <taxon>Fungi</taxon>
        <taxon>Dikarya</taxon>
        <taxon>Ascomycota</taxon>
        <taxon>Pezizomycotina</taxon>
        <taxon>Dothideomycetes</taxon>
        <taxon>Dothideomycetidae</taxon>
        <taxon>Mycosphaerellales</taxon>
        <taxon>Mycosphaerellaceae</taxon>
        <taxon>Septoria</taxon>
    </lineage>
</organism>
<gene>
    <name evidence="2" type="ORF">Slin15195_G022020</name>
</gene>
<protein>
    <submittedName>
        <fullName evidence="2">Uncharacterized protein</fullName>
    </submittedName>
</protein>
<feature type="region of interest" description="Disordered" evidence="1">
    <location>
        <begin position="1"/>
        <end position="34"/>
    </location>
</feature>
<dbReference type="Proteomes" id="UP001056384">
    <property type="component" value="Chromosome 2"/>
</dbReference>
<sequence length="110" mass="11990">MITARMISAPKGTTAVSDCGKHVPGSREGTPTDANDTAHQLWLHLRRNSLSSKQILDAMSHEGLQQLEASDDDLKVLRGQALANKRSVGAETLREWKWGDSNTQGAAPWL</sequence>
<proteinExistence type="predicted"/>
<name>A0A9Q9AML4_9PEZI</name>
<dbReference type="EMBL" id="CP099419">
    <property type="protein sequence ID" value="USW48883.1"/>
    <property type="molecule type" value="Genomic_DNA"/>
</dbReference>